<proteinExistence type="predicted"/>
<dbReference type="AlphaFoldDB" id="A0A1H4CAZ1"/>
<dbReference type="Pfam" id="PF18962">
    <property type="entry name" value="Por_Secre_tail"/>
    <property type="match status" value="1"/>
</dbReference>
<evidence type="ECO:0000259" key="4">
    <source>
        <dbReference type="PROSITE" id="PS51829"/>
    </source>
</evidence>
<accession>A0A1H4CAZ1</accession>
<dbReference type="SUPFAM" id="SSF55486">
    <property type="entry name" value="Metalloproteases ('zincins'), catalytic domain"/>
    <property type="match status" value="1"/>
</dbReference>
<dbReference type="InterPro" id="IPR002884">
    <property type="entry name" value="P_dom"/>
</dbReference>
<dbReference type="GO" id="GO:0008237">
    <property type="term" value="F:metallopeptidase activity"/>
    <property type="evidence" value="ECO:0007669"/>
    <property type="project" value="InterPro"/>
</dbReference>
<organism evidence="5 6">
    <name type="scientific">Psychroflexus halocasei</name>
    <dbReference type="NCBI Taxonomy" id="908615"/>
    <lineage>
        <taxon>Bacteria</taxon>
        <taxon>Pseudomonadati</taxon>
        <taxon>Bacteroidota</taxon>
        <taxon>Flavobacteriia</taxon>
        <taxon>Flavobacteriales</taxon>
        <taxon>Flavobacteriaceae</taxon>
        <taxon>Psychroflexus</taxon>
    </lineage>
</organism>
<dbReference type="InterPro" id="IPR013783">
    <property type="entry name" value="Ig-like_fold"/>
</dbReference>
<dbReference type="SUPFAM" id="SSF49785">
    <property type="entry name" value="Galactose-binding domain-like"/>
    <property type="match status" value="1"/>
</dbReference>
<evidence type="ECO:0000313" key="5">
    <source>
        <dbReference type="EMBL" id="SEA57252.1"/>
    </source>
</evidence>
<sequence length="908" mass="99874">MPAKFKNIMQLKLPLLLVMILMINFTSAQESYWSQIDENKLEQDEILETFYEVKSKSTYHLNFDVIKSELTNAPFRFEATESQVQIEIPNENGDINTYKIFKVRTMSDELSEKFPEINSYIGKSHKENTHQLRMTVTPQGLYVMVLRPHLGNLIINPITQDAQYYSAFNKKYTNETAAFNYCDNTEEVDYNSNLTTDDYETLDVDDSTLRTYDLALATTGEYSQFQINQAGLNNAPQSEKITAVLAAMTVTIDRVNMLYERDVAVNLQLIGNTDDLIYLNANSDPYTNNNGSALLGQNQQNIDSTIGSNNYHIGHVFSTGGGGIASLGSVCMTNFKARGVTGSAAPVGDPFDIDYVSHEIGHQFGAKHTYNNFCNGQRSNDSSVEPGSGNTIMAYAGICPPNTKSNSDDHFHQLSIFQIYNNITNGLGATCPTITSIPNTAPTITTDLSYSIPNGTAFYLDAEATDAENDALTYNWEQYDVEVSNQPPLPTSIQGPNFLSNSSLIETRRYFPKYEDVLNNNLTPTWEVVPSTQRNMDFALTVRDNNINGGQTARKDVTVSFKSVGPFKVTSQNQTDINWIPGETETITWDVAGTTGNGINTSNVNILLSTDNGENFDTVLASNVANNGSYDITVPNEQAAFCRIKIEPVDNIYYALNKETFAIDTNVQTNCETYTNNTAVDIPDGIGSNQQGPTASSTINVTQDMSVDDININVDVTHPDAGDLVVQLEAPNGEIILLWGRNCADGSFNITFNDNGSTLPGQGYSCNSPVTGTYTAYDGLLSDLTTGSVQGNWTLTIGDFYDTVTGTLNSWSIEMCTTTLGLDDQNLSDFSIYPNPTNGEFSLNFSKALNKNATAKIYSLQGQVIEEINLSSQSTSHQIKLTNALQSGVYLIEVNDGQSKSVEKLIVR</sequence>
<dbReference type="Gene3D" id="2.60.120.260">
    <property type="entry name" value="Galactose-binding domain-like"/>
    <property type="match status" value="1"/>
</dbReference>
<dbReference type="NCBIfam" id="TIGR04183">
    <property type="entry name" value="Por_Secre_tail"/>
    <property type="match status" value="1"/>
</dbReference>
<reference evidence="5 6" key="1">
    <citation type="submission" date="2016-10" db="EMBL/GenBank/DDBJ databases">
        <authorList>
            <person name="de Groot N.N."/>
        </authorList>
    </citation>
    <scope>NUCLEOTIDE SEQUENCE [LARGE SCALE GENOMIC DNA]</scope>
    <source>
        <strain evidence="5 6">DSM 23581</strain>
    </source>
</reference>
<keyword evidence="1" id="KW-0645">Protease</keyword>
<dbReference type="InterPro" id="IPR026444">
    <property type="entry name" value="Secre_tail"/>
</dbReference>
<dbReference type="Gene3D" id="2.60.40.10">
    <property type="entry name" value="Immunoglobulins"/>
    <property type="match status" value="1"/>
</dbReference>
<dbReference type="GO" id="GO:0006508">
    <property type="term" value="P:proteolysis"/>
    <property type="evidence" value="ECO:0007669"/>
    <property type="project" value="UniProtKB-KW"/>
</dbReference>
<keyword evidence="6" id="KW-1185">Reference proteome</keyword>
<feature type="domain" description="P/Homo B" evidence="4">
    <location>
        <begin position="665"/>
        <end position="825"/>
    </location>
</feature>
<dbReference type="PROSITE" id="PS51829">
    <property type="entry name" value="P_HOMO_B"/>
    <property type="match status" value="1"/>
</dbReference>
<gene>
    <name evidence="5" type="ORF">SAMN05421540_107114</name>
</gene>
<dbReference type="Pfam" id="PF01483">
    <property type="entry name" value="P_proprotein"/>
    <property type="match status" value="1"/>
</dbReference>
<dbReference type="Pfam" id="PF13583">
    <property type="entry name" value="Reprolysin_4"/>
    <property type="match status" value="1"/>
</dbReference>
<evidence type="ECO:0000256" key="1">
    <source>
        <dbReference type="ARBA" id="ARBA00022670"/>
    </source>
</evidence>
<protein>
    <submittedName>
        <fullName evidence="5">Por secretion system C-terminal sorting domain-containing protein</fullName>
    </submittedName>
</protein>
<dbReference type="STRING" id="908615.SAMN05421540_107114"/>
<evidence type="ECO:0000256" key="2">
    <source>
        <dbReference type="ARBA" id="ARBA00022729"/>
    </source>
</evidence>
<dbReference type="Gene3D" id="3.40.390.10">
    <property type="entry name" value="Collagenase (Catalytic Domain)"/>
    <property type="match status" value="1"/>
</dbReference>
<dbReference type="InterPro" id="IPR024079">
    <property type="entry name" value="MetalloPept_cat_dom_sf"/>
</dbReference>
<dbReference type="Proteomes" id="UP000198820">
    <property type="component" value="Unassembled WGS sequence"/>
</dbReference>
<evidence type="ECO:0000313" key="6">
    <source>
        <dbReference type="Proteomes" id="UP000198820"/>
    </source>
</evidence>
<dbReference type="InterPro" id="IPR008979">
    <property type="entry name" value="Galactose-bd-like_sf"/>
</dbReference>
<dbReference type="EMBL" id="FNQF01000007">
    <property type="protein sequence ID" value="SEA57252.1"/>
    <property type="molecule type" value="Genomic_DNA"/>
</dbReference>
<evidence type="ECO:0000256" key="3">
    <source>
        <dbReference type="ARBA" id="ARBA00022801"/>
    </source>
</evidence>
<dbReference type="GO" id="GO:0004252">
    <property type="term" value="F:serine-type endopeptidase activity"/>
    <property type="evidence" value="ECO:0007669"/>
    <property type="project" value="InterPro"/>
</dbReference>
<keyword evidence="2" id="KW-0732">Signal</keyword>
<name>A0A1H4CAZ1_9FLAO</name>
<keyword evidence="3" id="KW-0378">Hydrolase</keyword>